<evidence type="ECO:0000259" key="1">
    <source>
        <dbReference type="Pfam" id="PF07566"/>
    </source>
</evidence>
<dbReference type="AlphaFoldDB" id="A0A1C3CZL3"/>
<dbReference type="RefSeq" id="WP_068885990.1">
    <property type="nucleotide sequence ID" value="NZ_CBCRUU010000013.1"/>
</dbReference>
<reference evidence="2 3" key="1">
    <citation type="submission" date="2016-07" db="EMBL/GenBank/DDBJ databases">
        <title>Acinetobacter sp. ANC 4603.</title>
        <authorList>
            <person name="Radolfova-Krizova L."/>
            <person name="Nemec A."/>
        </authorList>
    </citation>
    <scope>NUCLEOTIDE SEQUENCE [LARGE SCALE GENOMIC DNA]</scope>
    <source>
        <strain evidence="2 3">ANC 4603</strain>
    </source>
</reference>
<comment type="caution">
    <text evidence="2">The sequence shown here is derived from an EMBL/GenBank/DDBJ whole genome shotgun (WGS) entry which is preliminary data.</text>
</comment>
<organism evidence="2 3">
    <name type="scientific">Acinetobacter celticus</name>
    <dbReference type="NCBI Taxonomy" id="1891224"/>
    <lineage>
        <taxon>Bacteria</taxon>
        <taxon>Pseudomonadati</taxon>
        <taxon>Pseudomonadota</taxon>
        <taxon>Gammaproteobacteria</taxon>
        <taxon>Moraxellales</taxon>
        <taxon>Moraxellaceae</taxon>
        <taxon>Acinetobacter</taxon>
    </lineage>
</organism>
<accession>A0A1C3CZL3</accession>
<dbReference type="InterPro" id="IPR011440">
    <property type="entry name" value="DUF1543"/>
</dbReference>
<gene>
    <name evidence="2" type="ORF">BBP83_13920</name>
</gene>
<keyword evidence="3" id="KW-1185">Reference proteome</keyword>
<dbReference type="EMBL" id="MBDL01000002">
    <property type="protein sequence ID" value="ODA14178.1"/>
    <property type="molecule type" value="Genomic_DNA"/>
</dbReference>
<name>A0A1C3CZL3_9GAMM</name>
<evidence type="ECO:0000313" key="3">
    <source>
        <dbReference type="Proteomes" id="UP000186553"/>
    </source>
</evidence>
<proteinExistence type="predicted"/>
<feature type="domain" description="DUF1543" evidence="1">
    <location>
        <begin position="16"/>
        <end position="60"/>
    </location>
</feature>
<sequence>MPSLFIVMLGGRHARANTEVHDVVLAVGDSLEEVYPQLQHAWFGEQKGLHIDAWAQMNGVEFEGKNYQIQFTDAQPNKAEEKLWLINLGGYDAREFGELHRYVLVVAQNAMVAKQRGKAYFAQHWQKQHTDRVLDVDDCIAIDQVYGHYIQLVEGAFSGNYWENTYLTIDASLNFRL</sequence>
<dbReference type="OrthoDB" id="850243at2"/>
<dbReference type="STRING" id="1891224.BBP83_13920"/>
<protein>
    <recommendedName>
        <fullName evidence="1">DUF1543 domain-containing protein</fullName>
    </recommendedName>
</protein>
<dbReference type="Pfam" id="PF07566">
    <property type="entry name" value="DUF1543"/>
    <property type="match status" value="1"/>
</dbReference>
<dbReference type="Gene3D" id="3.10.20.10">
    <property type="match status" value="2"/>
</dbReference>
<dbReference type="Proteomes" id="UP000186553">
    <property type="component" value="Unassembled WGS sequence"/>
</dbReference>
<evidence type="ECO:0000313" key="2">
    <source>
        <dbReference type="EMBL" id="ODA14178.1"/>
    </source>
</evidence>